<dbReference type="OrthoDB" id="4132116at2"/>
<evidence type="ECO:0000313" key="4">
    <source>
        <dbReference type="Proteomes" id="UP000053024"/>
    </source>
</evidence>
<sequence>MDERRSVQGDDSGGRFGAPVPRLRAGLAAASVLRTPRWARVRLTATGFLLFGAVAGYLGWTAAQEDQTLQDLRAHGQRTEATVVEVAGRSEEGWAIAFTVRFATPSGGVRAVVDVGDGSESDAKPGARIPVVYDPSNSAEVRYVGQLDGHETDGIRQGSGVSGLLAAGFLVGTVVEVRRARQRTEEGEGERPDTGHPGV</sequence>
<feature type="transmembrane region" description="Helical" evidence="2">
    <location>
        <begin position="41"/>
        <end position="60"/>
    </location>
</feature>
<name>A0A117RAR3_9ACTN</name>
<evidence type="ECO:0000256" key="2">
    <source>
        <dbReference type="SAM" id="Phobius"/>
    </source>
</evidence>
<comment type="caution">
    <text evidence="3">The sequence shown here is derived from an EMBL/GenBank/DDBJ whole genome shotgun (WGS) entry which is preliminary data.</text>
</comment>
<reference evidence="3 4" key="1">
    <citation type="submission" date="2015-10" db="EMBL/GenBank/DDBJ databases">
        <title>Draft genome sequence of Streptomyces bungoensis DSM 41781, type strain for the species Streptomyces bungoensis.</title>
        <authorList>
            <person name="Ruckert C."/>
            <person name="Winkler A."/>
            <person name="Kalinowski J."/>
            <person name="Kampfer P."/>
            <person name="Glaeser S."/>
        </authorList>
    </citation>
    <scope>NUCLEOTIDE SEQUENCE [LARGE SCALE GENOMIC DNA]</scope>
    <source>
        <strain evidence="3 4">DSM 41781</strain>
    </source>
</reference>
<keyword evidence="2" id="KW-1133">Transmembrane helix</keyword>
<evidence type="ECO:0008006" key="5">
    <source>
        <dbReference type="Google" id="ProtNLM"/>
    </source>
</evidence>
<feature type="region of interest" description="Disordered" evidence="1">
    <location>
        <begin position="180"/>
        <end position="199"/>
    </location>
</feature>
<dbReference type="EMBL" id="LMWX01000048">
    <property type="protein sequence ID" value="KUN80366.1"/>
    <property type="molecule type" value="Genomic_DNA"/>
</dbReference>
<organism evidence="3 4">
    <name type="scientific">Streptomyces bungoensis</name>
    <dbReference type="NCBI Taxonomy" id="285568"/>
    <lineage>
        <taxon>Bacteria</taxon>
        <taxon>Bacillati</taxon>
        <taxon>Actinomycetota</taxon>
        <taxon>Actinomycetes</taxon>
        <taxon>Kitasatosporales</taxon>
        <taxon>Streptomycetaceae</taxon>
        <taxon>Streptomyces</taxon>
    </lineage>
</organism>
<dbReference type="Proteomes" id="UP000053024">
    <property type="component" value="Unassembled WGS sequence"/>
</dbReference>
<gene>
    <name evidence="3" type="ORF">AQJ66_26905</name>
</gene>
<dbReference type="AlphaFoldDB" id="A0A117RAR3"/>
<evidence type="ECO:0000256" key="1">
    <source>
        <dbReference type="SAM" id="MobiDB-lite"/>
    </source>
</evidence>
<keyword evidence="4" id="KW-1185">Reference proteome</keyword>
<protein>
    <recommendedName>
        <fullName evidence="5">DUF3592 domain-containing protein</fullName>
    </recommendedName>
</protein>
<keyword evidence="2" id="KW-0812">Transmembrane</keyword>
<proteinExistence type="predicted"/>
<evidence type="ECO:0000313" key="3">
    <source>
        <dbReference type="EMBL" id="KUN80366.1"/>
    </source>
</evidence>
<keyword evidence="2" id="KW-0472">Membrane</keyword>
<dbReference type="RefSeq" id="WP_061927223.1">
    <property type="nucleotide sequence ID" value="NZ_KQ948866.1"/>
</dbReference>
<accession>A0A117RAR3</accession>